<protein>
    <submittedName>
        <fullName evidence="2">Transposase</fullName>
    </submittedName>
</protein>
<sequence length="105" mass="11218">MRRTALPRRSVVEGCSNRLKDSRGIANRYDKTAVSCEAAVTLASLLLWAGSARRRTPAAGSAVRSGSGDVHRASARPPGRRSPRAVVAALQVLRVSARRGPAPMW</sequence>
<dbReference type="Proteomes" id="UP000471745">
    <property type="component" value="Unassembled WGS sequence"/>
</dbReference>
<proteinExistence type="predicted"/>
<dbReference type="AlphaFoldDB" id="A0A9X5CPP6"/>
<name>A0A9X5CPP6_9ACTN</name>
<reference evidence="2 3" key="1">
    <citation type="submission" date="2020-01" db="EMBL/GenBank/DDBJ databases">
        <title>Insect and environment-associated Actinomycetes.</title>
        <authorList>
            <person name="Currrie C."/>
            <person name="Chevrette M."/>
            <person name="Carlson C."/>
            <person name="Stubbendieck R."/>
            <person name="Wendt-Pienkowski E."/>
        </authorList>
    </citation>
    <scope>NUCLEOTIDE SEQUENCE [LARGE SCALE GENOMIC DNA]</scope>
    <source>
        <strain evidence="2 3">SID8189</strain>
    </source>
</reference>
<accession>A0A9X5CPP6</accession>
<dbReference type="EMBL" id="JAAGNA010000793">
    <property type="protein sequence ID" value="NEC51398.1"/>
    <property type="molecule type" value="Genomic_DNA"/>
</dbReference>
<feature type="region of interest" description="Disordered" evidence="1">
    <location>
        <begin position="57"/>
        <end position="84"/>
    </location>
</feature>
<organism evidence="2 3">
    <name type="scientific">Actinospica acidiphila</name>
    <dbReference type="NCBI Taxonomy" id="304899"/>
    <lineage>
        <taxon>Bacteria</taxon>
        <taxon>Bacillati</taxon>
        <taxon>Actinomycetota</taxon>
        <taxon>Actinomycetes</taxon>
        <taxon>Catenulisporales</taxon>
        <taxon>Actinospicaceae</taxon>
        <taxon>Actinospica</taxon>
    </lineage>
</organism>
<evidence type="ECO:0000313" key="2">
    <source>
        <dbReference type="EMBL" id="NEC51398.1"/>
    </source>
</evidence>
<evidence type="ECO:0000256" key="1">
    <source>
        <dbReference type="SAM" id="MobiDB-lite"/>
    </source>
</evidence>
<evidence type="ECO:0000313" key="3">
    <source>
        <dbReference type="Proteomes" id="UP000471745"/>
    </source>
</evidence>
<gene>
    <name evidence="2" type="ORF">G3I18_22970</name>
</gene>
<comment type="caution">
    <text evidence="2">The sequence shown here is derived from an EMBL/GenBank/DDBJ whole genome shotgun (WGS) entry which is preliminary data.</text>
</comment>
<keyword evidence="3" id="KW-1185">Reference proteome</keyword>